<dbReference type="Proteomes" id="UP001143474">
    <property type="component" value="Unassembled WGS sequence"/>
</dbReference>
<dbReference type="RefSeq" id="WP_271221367.1">
    <property type="nucleotide sequence ID" value="NZ_BAAAVD010000038.1"/>
</dbReference>
<dbReference type="Pfam" id="PF04069">
    <property type="entry name" value="OpuAC"/>
    <property type="match status" value="1"/>
</dbReference>
<dbReference type="Gene3D" id="3.40.190.10">
    <property type="entry name" value="Periplasmic binding protein-like II"/>
    <property type="match status" value="1"/>
</dbReference>
<feature type="compositionally biased region" description="Low complexity" evidence="1">
    <location>
        <begin position="28"/>
        <end position="43"/>
    </location>
</feature>
<dbReference type="GO" id="GO:0043190">
    <property type="term" value="C:ATP-binding cassette (ABC) transporter complex"/>
    <property type="evidence" value="ECO:0007669"/>
    <property type="project" value="InterPro"/>
</dbReference>
<feature type="region of interest" description="Disordered" evidence="1">
    <location>
        <begin position="28"/>
        <end position="48"/>
    </location>
</feature>
<comment type="caution">
    <text evidence="4">The sequence shown here is derived from an EMBL/GenBank/DDBJ whole genome shotgun (WGS) entry which is preliminary data.</text>
</comment>
<evidence type="ECO:0000256" key="2">
    <source>
        <dbReference type="SAM" id="SignalP"/>
    </source>
</evidence>
<feature type="signal peptide" evidence="2">
    <location>
        <begin position="1"/>
        <end position="22"/>
    </location>
</feature>
<accession>A0A9W6I8V6</accession>
<feature type="chain" id="PRO_5040807602" evidence="2">
    <location>
        <begin position="23"/>
        <end position="311"/>
    </location>
</feature>
<dbReference type="AlphaFoldDB" id="A0A9W6I8V6"/>
<dbReference type="EMBL" id="BSEV01000020">
    <property type="protein sequence ID" value="GLK13070.1"/>
    <property type="molecule type" value="Genomic_DNA"/>
</dbReference>
<evidence type="ECO:0000256" key="1">
    <source>
        <dbReference type="SAM" id="MobiDB-lite"/>
    </source>
</evidence>
<keyword evidence="5" id="KW-1185">Reference proteome</keyword>
<keyword evidence="2" id="KW-0732">Signal</keyword>
<sequence length="311" mass="32277">MKRLFSTVVVALTAALALSACGGGDPLTSASPSPAGSGAASTSGGNGGGGGKAVVGSANFPENVLLAEIYAQALEAKGVQVEKKLNIGSREVLYDQVKSGGLTVLPEYVGSLLAFVDKTTTAKSKDDVVAGLKEKLPAELEVLEPAAAEDNNSLTVTRETAQKQGLATIEDLVKVAKGYSVGGPPEFQSRQEKNFKDTYGLEFKEWKKTGDATADAIRDGNVQVGNVFTTDPKIVINGLISLKDTKNAFAADNVVPLVNKAAANDTVRTTLNAVSAKLDTPGLLALMKRVAIDKEDAATVAKDWLTQNGLV</sequence>
<feature type="domain" description="ABC-type glycine betaine transport system substrate-binding" evidence="3">
    <location>
        <begin position="54"/>
        <end position="307"/>
    </location>
</feature>
<dbReference type="GO" id="GO:0022857">
    <property type="term" value="F:transmembrane transporter activity"/>
    <property type="evidence" value="ECO:0007669"/>
    <property type="project" value="InterPro"/>
</dbReference>
<protein>
    <submittedName>
        <fullName evidence="4">Glycine/betaine ABC transporter substrate-binding protein</fullName>
    </submittedName>
</protein>
<reference evidence="4" key="1">
    <citation type="journal article" date="2014" name="Int. J. Syst. Evol. Microbiol.">
        <title>Complete genome sequence of Corynebacterium casei LMG S-19264T (=DSM 44701T), isolated from a smear-ripened cheese.</title>
        <authorList>
            <consortium name="US DOE Joint Genome Institute (JGI-PGF)"/>
            <person name="Walter F."/>
            <person name="Albersmeier A."/>
            <person name="Kalinowski J."/>
            <person name="Ruckert C."/>
        </authorList>
    </citation>
    <scope>NUCLEOTIDE SEQUENCE</scope>
    <source>
        <strain evidence="4">VKM Ac-2007</strain>
    </source>
</reference>
<name>A0A9W6I8V6_9ACTN</name>
<reference evidence="4" key="2">
    <citation type="submission" date="2023-01" db="EMBL/GenBank/DDBJ databases">
        <authorList>
            <person name="Sun Q."/>
            <person name="Evtushenko L."/>
        </authorList>
    </citation>
    <scope>NUCLEOTIDE SEQUENCE</scope>
    <source>
        <strain evidence="4">VKM Ac-2007</strain>
    </source>
</reference>
<dbReference type="SUPFAM" id="SSF53850">
    <property type="entry name" value="Periplasmic binding protein-like II"/>
    <property type="match status" value="1"/>
</dbReference>
<organism evidence="4 5">
    <name type="scientific">Streptosporangium carneum</name>
    <dbReference type="NCBI Taxonomy" id="47481"/>
    <lineage>
        <taxon>Bacteria</taxon>
        <taxon>Bacillati</taxon>
        <taxon>Actinomycetota</taxon>
        <taxon>Actinomycetes</taxon>
        <taxon>Streptosporangiales</taxon>
        <taxon>Streptosporangiaceae</taxon>
        <taxon>Streptosporangium</taxon>
    </lineage>
</organism>
<dbReference type="PROSITE" id="PS51257">
    <property type="entry name" value="PROKAR_LIPOPROTEIN"/>
    <property type="match status" value="1"/>
</dbReference>
<dbReference type="Gene3D" id="3.40.190.120">
    <property type="entry name" value="Osmoprotection protein (prox), domain 2"/>
    <property type="match status" value="1"/>
</dbReference>
<dbReference type="CDD" id="cd13606">
    <property type="entry name" value="PBP2_ProX_like"/>
    <property type="match status" value="1"/>
</dbReference>
<gene>
    <name evidence="4" type="ORF">GCM10017600_64810</name>
</gene>
<evidence type="ECO:0000313" key="5">
    <source>
        <dbReference type="Proteomes" id="UP001143474"/>
    </source>
</evidence>
<evidence type="ECO:0000313" key="4">
    <source>
        <dbReference type="EMBL" id="GLK13070.1"/>
    </source>
</evidence>
<evidence type="ECO:0000259" key="3">
    <source>
        <dbReference type="Pfam" id="PF04069"/>
    </source>
</evidence>
<proteinExistence type="predicted"/>
<dbReference type="InterPro" id="IPR007210">
    <property type="entry name" value="ABC_Gly_betaine_transp_sub-bd"/>
</dbReference>